<dbReference type="GO" id="GO:0003700">
    <property type="term" value="F:DNA-binding transcription factor activity"/>
    <property type="evidence" value="ECO:0007669"/>
    <property type="project" value="InterPro"/>
</dbReference>
<dbReference type="PANTHER" id="PTHR43280:SF2">
    <property type="entry name" value="HTH-TYPE TRANSCRIPTIONAL REGULATOR EXSA"/>
    <property type="match status" value="1"/>
</dbReference>
<evidence type="ECO:0000313" key="3">
    <source>
        <dbReference type="EMBL" id="AFS77541.1"/>
    </source>
</evidence>
<dbReference type="OrthoDB" id="9803764at2"/>
<protein>
    <submittedName>
        <fullName evidence="3">AraC type HTH-domain containing protein</fullName>
    </submittedName>
</protein>
<keyword evidence="4" id="KW-1185">Reference proteome</keyword>
<dbReference type="GO" id="GO:0043565">
    <property type="term" value="F:sequence-specific DNA binding"/>
    <property type="evidence" value="ECO:0007669"/>
    <property type="project" value="InterPro"/>
</dbReference>
<dbReference type="AlphaFoldDB" id="K0AYP3"/>
<dbReference type="InterPro" id="IPR018060">
    <property type="entry name" value="HTH_AraC"/>
</dbReference>
<name>K0AYP3_GOTA9</name>
<dbReference type="RefSeq" id="WP_014966678.1">
    <property type="nucleotide sequence ID" value="NC_018664.1"/>
</dbReference>
<dbReference type="PROSITE" id="PS01124">
    <property type="entry name" value="HTH_ARAC_FAMILY_2"/>
    <property type="match status" value="1"/>
</dbReference>
<gene>
    <name evidence="3" type="ordered locus">Curi_c04660</name>
</gene>
<keyword evidence="1" id="KW-0238">DNA-binding</keyword>
<dbReference type="HOGENOM" id="CLU_073078_2_0_9"/>
<dbReference type="eggNOG" id="COG2207">
    <property type="taxonomic scope" value="Bacteria"/>
</dbReference>
<dbReference type="STRING" id="1128398.Curi_c04660"/>
<reference evidence="3 4" key="1">
    <citation type="journal article" date="2012" name="PLoS ONE">
        <title>The purine-utilizing bacterium Clostridium acidurici 9a: a genome-guided metabolic reconsideration.</title>
        <authorList>
            <person name="Hartwich K."/>
            <person name="Poehlein A."/>
            <person name="Daniel R."/>
        </authorList>
    </citation>
    <scope>NUCLEOTIDE SEQUENCE [LARGE SCALE GENOMIC DNA]</scope>
    <source>
        <strain evidence="4">ATCC 7906 / DSM 604 / BCRC 14475 / CIP 104303 / KCTC 5404 / NCIMB 10678 / 9a</strain>
    </source>
</reference>
<dbReference type="Pfam" id="PF12833">
    <property type="entry name" value="HTH_18"/>
    <property type="match status" value="1"/>
</dbReference>
<dbReference type="EMBL" id="CP003326">
    <property type="protein sequence ID" value="AFS77541.1"/>
    <property type="molecule type" value="Genomic_DNA"/>
</dbReference>
<dbReference type="Proteomes" id="UP000006094">
    <property type="component" value="Chromosome"/>
</dbReference>
<dbReference type="PATRIC" id="fig|1128398.3.peg.487"/>
<proteinExistence type="predicted"/>
<accession>K0AYP3</accession>
<sequence>MNDIFMFGQNFGAITNSIKSDLHKHWLLQLFIGADEKLIINVEGQRINCRAIAVNVNTMHEFYSGNLIHFTMLVDPTTQLGKFMRVYLLKDNPYYIICEDRAVKLQMHLLNAINYGKSHNYSVLIKNVVSYFDGYTPIAIDQRIEMLLRMIDTCDCDETLHQVKYIAKAMSISESRLSHLFKEETGILLKSYIVLHKLQRVYQKIFDGESITDAAIESGFNSSSHFAFINKKMTGMSARDIIADSRFLKLSL</sequence>
<dbReference type="KEGG" id="cad:Curi_c04660"/>
<dbReference type="Gene3D" id="1.10.10.60">
    <property type="entry name" value="Homeodomain-like"/>
    <property type="match status" value="1"/>
</dbReference>
<evidence type="ECO:0000259" key="2">
    <source>
        <dbReference type="PROSITE" id="PS01124"/>
    </source>
</evidence>
<organism evidence="3 4">
    <name type="scientific">Gottschalkia acidurici (strain ATCC 7906 / DSM 604 / BCRC 14475 / CIP 104303 / KCTC 5404 / NCIMB 10678 / 9a)</name>
    <name type="common">Clostridium acidurici</name>
    <dbReference type="NCBI Taxonomy" id="1128398"/>
    <lineage>
        <taxon>Bacteria</taxon>
        <taxon>Bacillati</taxon>
        <taxon>Bacillota</taxon>
        <taxon>Tissierellia</taxon>
        <taxon>Tissierellales</taxon>
        <taxon>Gottschalkiaceae</taxon>
        <taxon>Gottschalkia</taxon>
    </lineage>
</organism>
<feature type="domain" description="HTH araC/xylS-type" evidence="2">
    <location>
        <begin position="145"/>
        <end position="244"/>
    </location>
</feature>
<evidence type="ECO:0000313" key="4">
    <source>
        <dbReference type="Proteomes" id="UP000006094"/>
    </source>
</evidence>
<dbReference type="PANTHER" id="PTHR43280">
    <property type="entry name" value="ARAC-FAMILY TRANSCRIPTIONAL REGULATOR"/>
    <property type="match status" value="1"/>
</dbReference>
<evidence type="ECO:0000256" key="1">
    <source>
        <dbReference type="ARBA" id="ARBA00023125"/>
    </source>
</evidence>
<dbReference type="SMART" id="SM00342">
    <property type="entry name" value="HTH_ARAC"/>
    <property type="match status" value="1"/>
</dbReference>